<evidence type="ECO:0000256" key="5">
    <source>
        <dbReference type="ARBA" id="ARBA00023136"/>
    </source>
</evidence>
<evidence type="ECO:0000256" key="6">
    <source>
        <dbReference type="SAM" id="MobiDB-lite"/>
    </source>
</evidence>
<dbReference type="AlphaFoldDB" id="B4S7C1"/>
<evidence type="ECO:0000256" key="4">
    <source>
        <dbReference type="ARBA" id="ARBA00022989"/>
    </source>
</evidence>
<dbReference type="GO" id="GO:0036376">
    <property type="term" value="P:sodium ion export across plasma membrane"/>
    <property type="evidence" value="ECO:0007669"/>
    <property type="project" value="InterPro"/>
</dbReference>
<evidence type="ECO:0000256" key="2">
    <source>
        <dbReference type="ARBA" id="ARBA00022475"/>
    </source>
</evidence>
<dbReference type="EMBL" id="CP001108">
    <property type="protein sequence ID" value="ACF45958.1"/>
    <property type="molecule type" value="Genomic_DNA"/>
</dbReference>
<name>B4S7C1_PROA2</name>
<proteinExistence type="predicted"/>
<evidence type="ECO:0000256" key="3">
    <source>
        <dbReference type="ARBA" id="ARBA00022692"/>
    </source>
</evidence>
<keyword evidence="2" id="KW-1003">Cell membrane</keyword>
<comment type="subcellular location">
    <subcellularLocation>
        <location evidence="1">Cell membrane</location>
    </subcellularLocation>
</comment>
<keyword evidence="5 7" id="KW-0472">Membrane</keyword>
<evidence type="ECO:0000313" key="9">
    <source>
        <dbReference type="Proteomes" id="UP000002725"/>
    </source>
</evidence>
<feature type="compositionally biased region" description="Basic residues" evidence="6">
    <location>
        <begin position="53"/>
        <end position="62"/>
    </location>
</feature>
<dbReference type="eggNOG" id="ENOG5033FCY">
    <property type="taxonomic scope" value="Bacteria"/>
</dbReference>
<keyword evidence="4 7" id="KW-1133">Transmembrane helix</keyword>
<dbReference type="HOGENOM" id="CLU_186110_0_0_10"/>
<gene>
    <name evidence="8" type="ordered locus">Paes_0915</name>
</gene>
<keyword evidence="9" id="KW-1185">Reference proteome</keyword>
<dbReference type="Pfam" id="PF04277">
    <property type="entry name" value="OAD_gamma"/>
    <property type="match status" value="1"/>
</dbReference>
<dbReference type="GO" id="GO:0015081">
    <property type="term" value="F:sodium ion transmembrane transporter activity"/>
    <property type="evidence" value="ECO:0007669"/>
    <property type="project" value="InterPro"/>
</dbReference>
<feature type="transmembrane region" description="Helical" evidence="7">
    <location>
        <begin position="6"/>
        <end position="27"/>
    </location>
</feature>
<organism evidence="8 9">
    <name type="scientific">Prosthecochloris aestuarii (strain DSM 271 / SK 413)</name>
    <dbReference type="NCBI Taxonomy" id="290512"/>
    <lineage>
        <taxon>Bacteria</taxon>
        <taxon>Pseudomonadati</taxon>
        <taxon>Chlorobiota</taxon>
        <taxon>Chlorobiia</taxon>
        <taxon>Chlorobiales</taxon>
        <taxon>Chlorobiaceae</taxon>
        <taxon>Prosthecochloris</taxon>
    </lineage>
</organism>
<dbReference type="STRING" id="290512.Paes_0915"/>
<dbReference type="Proteomes" id="UP000002725">
    <property type="component" value="Chromosome"/>
</dbReference>
<evidence type="ECO:0000256" key="1">
    <source>
        <dbReference type="ARBA" id="ARBA00004236"/>
    </source>
</evidence>
<dbReference type="KEGG" id="paa:Paes_0915"/>
<keyword evidence="3 7" id="KW-0812">Transmembrane</keyword>
<accession>B4S7C1</accession>
<evidence type="ECO:0000256" key="7">
    <source>
        <dbReference type="SAM" id="Phobius"/>
    </source>
</evidence>
<dbReference type="NCBIfam" id="TIGR01195">
    <property type="entry name" value="oadG_fam"/>
    <property type="match status" value="1"/>
</dbReference>
<evidence type="ECO:0000313" key="8">
    <source>
        <dbReference type="EMBL" id="ACF45958.1"/>
    </source>
</evidence>
<dbReference type="GO" id="GO:0005886">
    <property type="term" value="C:plasma membrane"/>
    <property type="evidence" value="ECO:0007669"/>
    <property type="project" value="UniProtKB-SubCell"/>
</dbReference>
<protein>
    <submittedName>
        <fullName evidence="8">Sodium pump decarboxylase, gamma subunit</fullName>
    </submittedName>
</protein>
<dbReference type="InterPro" id="IPR005899">
    <property type="entry name" value="Na_pump_deCOase"/>
</dbReference>
<sequence>MINDGLILLAVGMVVVFLFLLLVTLLIKSMSFLLRDYAAREHKELLEAEAEKRRKKNAKKNKPSISAPAEDSGRLTAVISAAVHAHTSR</sequence>
<reference evidence="8" key="1">
    <citation type="submission" date="2008-06" db="EMBL/GenBank/DDBJ databases">
        <title>Complete sequence of chromosome of Prosthecochloris aestuarii DSM 271.</title>
        <authorList>
            <consortium name="US DOE Joint Genome Institute"/>
            <person name="Lucas S."/>
            <person name="Copeland A."/>
            <person name="Lapidus A."/>
            <person name="Glavina del Rio T."/>
            <person name="Dalin E."/>
            <person name="Tice H."/>
            <person name="Bruce D."/>
            <person name="Goodwin L."/>
            <person name="Pitluck S."/>
            <person name="Schmutz J."/>
            <person name="Larimer F."/>
            <person name="Land M."/>
            <person name="Hauser L."/>
            <person name="Kyrpides N."/>
            <person name="Anderson I."/>
            <person name="Liu Z."/>
            <person name="Li T."/>
            <person name="Zhao F."/>
            <person name="Overmann J."/>
            <person name="Bryant D.A."/>
            <person name="Richardson P."/>
        </authorList>
    </citation>
    <scope>NUCLEOTIDE SEQUENCE [LARGE SCALE GENOMIC DNA]</scope>
    <source>
        <strain evidence="8">DSM 271</strain>
    </source>
</reference>
<dbReference type="RefSeq" id="WP_012505495.1">
    <property type="nucleotide sequence ID" value="NC_011059.1"/>
</dbReference>
<feature type="region of interest" description="Disordered" evidence="6">
    <location>
        <begin position="50"/>
        <end position="72"/>
    </location>
</feature>